<dbReference type="AlphaFoldDB" id="A0A6D2HTK3"/>
<proteinExistence type="predicted"/>
<evidence type="ECO:0000313" key="1">
    <source>
        <dbReference type="EMBL" id="CAA7017936.1"/>
    </source>
</evidence>
<comment type="caution">
    <text evidence="1">The sequence shown here is derived from an EMBL/GenBank/DDBJ whole genome shotgun (WGS) entry which is preliminary data.</text>
</comment>
<evidence type="ECO:0000313" key="2">
    <source>
        <dbReference type="Proteomes" id="UP000467841"/>
    </source>
</evidence>
<dbReference type="Proteomes" id="UP000467841">
    <property type="component" value="Unassembled WGS sequence"/>
</dbReference>
<reference evidence="1" key="1">
    <citation type="submission" date="2020-01" db="EMBL/GenBank/DDBJ databases">
        <authorList>
            <person name="Mishra B."/>
        </authorList>
    </citation>
    <scope>NUCLEOTIDE SEQUENCE [LARGE SCALE GENOMIC DNA]</scope>
</reference>
<protein>
    <submittedName>
        <fullName evidence="1">Uncharacterized protein</fullName>
    </submittedName>
</protein>
<name>A0A6D2HTK3_9BRAS</name>
<sequence>MIIEEVARNLDQEAAGELVAEEEQLEPEEALEALTIPTGPVTRSQTKLLNQDIGRVLSRLSRRVLEDKHSTLVLWRMERKMKKIRTRVSVNPFWNNEEAHEGRV</sequence>
<accession>A0A6D2HTK3</accession>
<dbReference type="EMBL" id="CACVBM020000333">
    <property type="protein sequence ID" value="CAA7017936.1"/>
    <property type="molecule type" value="Genomic_DNA"/>
</dbReference>
<organism evidence="1 2">
    <name type="scientific">Microthlaspi erraticum</name>
    <dbReference type="NCBI Taxonomy" id="1685480"/>
    <lineage>
        <taxon>Eukaryota</taxon>
        <taxon>Viridiplantae</taxon>
        <taxon>Streptophyta</taxon>
        <taxon>Embryophyta</taxon>
        <taxon>Tracheophyta</taxon>
        <taxon>Spermatophyta</taxon>
        <taxon>Magnoliopsida</taxon>
        <taxon>eudicotyledons</taxon>
        <taxon>Gunneridae</taxon>
        <taxon>Pentapetalae</taxon>
        <taxon>rosids</taxon>
        <taxon>malvids</taxon>
        <taxon>Brassicales</taxon>
        <taxon>Brassicaceae</taxon>
        <taxon>Coluteocarpeae</taxon>
        <taxon>Microthlaspi</taxon>
    </lineage>
</organism>
<keyword evidence="2" id="KW-1185">Reference proteome</keyword>
<gene>
    <name evidence="1" type="ORF">MERR_LOCUS5171</name>
</gene>